<evidence type="ECO:0000313" key="2">
    <source>
        <dbReference type="Proteomes" id="UP000836387"/>
    </source>
</evidence>
<reference evidence="1" key="1">
    <citation type="submission" date="2020-04" db="EMBL/GenBank/DDBJ databases">
        <authorList>
            <person name="Broberg M."/>
        </authorList>
    </citation>
    <scope>NUCLEOTIDE SEQUENCE</scope>
</reference>
<protein>
    <submittedName>
        <fullName evidence="1">Uncharacterized protein</fullName>
    </submittedName>
</protein>
<dbReference type="Proteomes" id="UP000836387">
    <property type="component" value="Unassembled WGS sequence"/>
</dbReference>
<comment type="caution">
    <text evidence="1">The sequence shown here is derived from an EMBL/GenBank/DDBJ whole genome shotgun (WGS) entry which is preliminary data.</text>
</comment>
<keyword evidence="2" id="KW-1185">Reference proteome</keyword>
<proteinExistence type="predicted"/>
<accession>A0ACA9TT14</accession>
<gene>
    <name evidence="1" type="ORF">CRV2_00000858</name>
</gene>
<reference evidence="1" key="2">
    <citation type="submission" date="2021-10" db="EMBL/GenBank/DDBJ databases">
        <authorList>
            <person name="Piombo E."/>
        </authorList>
    </citation>
    <scope>NUCLEOTIDE SEQUENCE</scope>
</reference>
<evidence type="ECO:0000313" key="1">
    <source>
        <dbReference type="EMBL" id="CAG9943697.1"/>
    </source>
</evidence>
<name>A0ACA9TT14_BIOOC</name>
<organism evidence="1 2">
    <name type="scientific">Clonostachys rosea f. rosea IK726</name>
    <dbReference type="NCBI Taxonomy" id="1349383"/>
    <lineage>
        <taxon>Eukaryota</taxon>
        <taxon>Fungi</taxon>
        <taxon>Dikarya</taxon>
        <taxon>Ascomycota</taxon>
        <taxon>Pezizomycotina</taxon>
        <taxon>Sordariomycetes</taxon>
        <taxon>Hypocreomycetidae</taxon>
        <taxon>Hypocreales</taxon>
        <taxon>Bionectriaceae</taxon>
        <taxon>Clonostachys</taxon>
    </lineage>
</organism>
<sequence length="857" mass="92316">MHQQPRVPPRVSSPTASPQLNQYRNNASRDSAMSASRSRAGSTVSGRDIVASPTLETPQSPLQMLPAESVKKLDQIIQNFFIKVATLVIDSRIKVKPSRGANNQRKTSKWFQIETDEFEDFKEELKTWKPTGNLESLPPPLTVEIYLDTSSLKDSQSLTIVDEDGKRWDVMEQLNAADVSTGSRSSGTPGKITEVILERWRVELEPNGSYPTDDFGPILPTVYKKAIVFFRSLFTATRLFPAWKFASQGLARNSLPALIPRCRIRASEGPAAGPDLLRYPIMGRSEPVTDYVFGDLETPVGRLKTSVTYRNDCSFRVDDSEALLSSRFMGIDEDFFKPSLTQRNRGSGQQQTTQIGSLQSDRPGPLSNIGQTYGSLSTFHGDGPLGTSPISALKAVKSPGSASSSPPASFSPQPGIEPPNSLPITSHVSAARPGRKGDNEHGRRPSISFQPFKAGSLSGSPIPRQGDAEAFASSHTSSRLSGVPSLSQPRNPQPGSGLLAEPGTSSGSLQAEEDNISDFLKAIDSKRTLKSFDTTKRGESATNRTVAQLSRFHLMKDSNAALTDSMTSSIQMQRSSSSSSRQLASVPGVSMSASSSPSKPHSPHTPHTPAIPSRLSENSVADDSSHGRLPSRNRRPTETVVPESSRESTIRQEGTTAIDIPLSPRLGAYQRRSSSVAQQTRAVIEDDADLPFAAANRSISLGADDREPPTISRLLGRQLGAAATEQQIGTDVLGTAAEIQPAEAGVGIPRDSADDNPSDGFMAGIPSSSPYGRRRYTGMMNTQHRQTPPQSSRGSFNGSSSRLAREDNDSISDEPLVFDLSEMDAQSRRSLEEGRGGGQVGSDRGGAESRGASRRGW</sequence>
<dbReference type="EMBL" id="CADEHS020000007">
    <property type="protein sequence ID" value="CAG9943697.1"/>
    <property type="molecule type" value="Genomic_DNA"/>
</dbReference>